<dbReference type="OrthoDB" id="1184230at2759"/>
<dbReference type="PANTHER" id="PTHR27006">
    <property type="entry name" value="PROMASTIGOTE SURFACE ANTIGEN PROTEIN PSA"/>
    <property type="match status" value="1"/>
</dbReference>
<comment type="caution">
    <text evidence="1">The sequence shown here is derived from an EMBL/GenBank/DDBJ whole genome shotgun (WGS) entry which is preliminary data.</text>
</comment>
<sequence>AWELWKEGTPLALLDPTIGQPFSRNDVIRCIQMGLLGVQENPALRPTMATISLVLNIYSVTLPMPQKSACFHRDRTPLVEHAN</sequence>
<gene>
    <name evidence="1" type="ORF">PanWU01x14_361820</name>
</gene>
<reference evidence="2" key="1">
    <citation type="submission" date="2016-06" db="EMBL/GenBank/DDBJ databases">
        <title>Parallel loss of symbiosis genes in relatives of nitrogen-fixing non-legume Parasponia.</title>
        <authorList>
            <person name="Van Velzen R."/>
            <person name="Holmer R."/>
            <person name="Bu F."/>
            <person name="Rutten L."/>
            <person name="Van Zeijl A."/>
            <person name="Liu W."/>
            <person name="Santuari L."/>
            <person name="Cao Q."/>
            <person name="Sharma T."/>
            <person name="Shen D."/>
            <person name="Roswanjaya Y."/>
            <person name="Wardhani T."/>
            <person name="Kalhor M.S."/>
            <person name="Jansen J."/>
            <person name="Van den Hoogen J."/>
            <person name="Gungor B."/>
            <person name="Hartog M."/>
            <person name="Hontelez J."/>
            <person name="Verver J."/>
            <person name="Yang W.-C."/>
            <person name="Schijlen E."/>
            <person name="Repin R."/>
            <person name="Schilthuizen M."/>
            <person name="Schranz E."/>
            <person name="Heidstra R."/>
            <person name="Miyata K."/>
            <person name="Fedorova E."/>
            <person name="Kohlen W."/>
            <person name="Bisseling T."/>
            <person name="Smit S."/>
            <person name="Geurts R."/>
        </authorList>
    </citation>
    <scope>NUCLEOTIDE SEQUENCE [LARGE SCALE GENOMIC DNA]</scope>
    <source>
        <strain evidence="2">cv. WU1-14</strain>
    </source>
</reference>
<name>A0A2P5A764_PARAD</name>
<feature type="non-terminal residue" evidence="1">
    <location>
        <position position="1"/>
    </location>
</feature>
<dbReference type="EMBL" id="JXTB01000823">
    <property type="protein sequence ID" value="PON32383.1"/>
    <property type="molecule type" value="Genomic_DNA"/>
</dbReference>
<dbReference type="STRING" id="3476.A0A2P5A764"/>
<protein>
    <recommendedName>
        <fullName evidence="3">Tyrosine-protein kinase</fullName>
    </recommendedName>
</protein>
<dbReference type="AlphaFoldDB" id="A0A2P5A764"/>
<accession>A0A2P5A764</accession>
<dbReference type="PANTHER" id="PTHR27006:SF606">
    <property type="entry name" value="INTERLEUKIN-1 RECEPTOR-ASSOCIATED KINASE 4"/>
    <property type="match status" value="1"/>
</dbReference>
<evidence type="ECO:0000313" key="1">
    <source>
        <dbReference type="EMBL" id="PON32383.1"/>
    </source>
</evidence>
<dbReference type="Proteomes" id="UP000237105">
    <property type="component" value="Unassembled WGS sequence"/>
</dbReference>
<evidence type="ECO:0000313" key="2">
    <source>
        <dbReference type="Proteomes" id="UP000237105"/>
    </source>
</evidence>
<proteinExistence type="predicted"/>
<evidence type="ECO:0008006" key="3">
    <source>
        <dbReference type="Google" id="ProtNLM"/>
    </source>
</evidence>
<keyword evidence="2" id="KW-1185">Reference proteome</keyword>
<organism evidence="1 2">
    <name type="scientific">Parasponia andersonii</name>
    <name type="common">Sponia andersonii</name>
    <dbReference type="NCBI Taxonomy" id="3476"/>
    <lineage>
        <taxon>Eukaryota</taxon>
        <taxon>Viridiplantae</taxon>
        <taxon>Streptophyta</taxon>
        <taxon>Embryophyta</taxon>
        <taxon>Tracheophyta</taxon>
        <taxon>Spermatophyta</taxon>
        <taxon>Magnoliopsida</taxon>
        <taxon>eudicotyledons</taxon>
        <taxon>Gunneridae</taxon>
        <taxon>Pentapetalae</taxon>
        <taxon>rosids</taxon>
        <taxon>fabids</taxon>
        <taxon>Rosales</taxon>
        <taxon>Cannabaceae</taxon>
        <taxon>Parasponia</taxon>
    </lineage>
</organism>